<evidence type="ECO:0000256" key="10">
    <source>
        <dbReference type="ARBA" id="ARBA00049295"/>
    </source>
</evidence>
<dbReference type="EC" id="3.5.4.25" evidence="11"/>
<feature type="binding site" evidence="11">
    <location>
        <position position="241"/>
    </location>
    <ligand>
        <name>Zn(2+)</name>
        <dbReference type="ChEBI" id="CHEBI:29105"/>
        <note>catalytic</note>
    </ligand>
</feature>
<reference evidence="13 14" key="1">
    <citation type="submission" date="2021-03" db="EMBL/GenBank/DDBJ databases">
        <title>Genomic Encyclopedia of Type Strains, Phase III (KMG-III): the genomes of soil and plant-associated and newly described type strains.</title>
        <authorList>
            <person name="Whitman W."/>
        </authorList>
    </citation>
    <scope>NUCLEOTIDE SEQUENCE [LARGE SCALE GENOMIC DNA]</scope>
    <source>
        <strain evidence="13 14">IMMIB AFH-6</strain>
    </source>
</reference>
<dbReference type="InterPro" id="IPR036144">
    <property type="entry name" value="RibA-like_sf"/>
</dbReference>
<evidence type="ECO:0000313" key="14">
    <source>
        <dbReference type="Proteomes" id="UP000781958"/>
    </source>
</evidence>
<dbReference type="Pfam" id="PF00925">
    <property type="entry name" value="GTP_cyclohydro2"/>
    <property type="match status" value="1"/>
</dbReference>
<dbReference type="InterPro" id="IPR032677">
    <property type="entry name" value="GTP_cyclohydro_II"/>
</dbReference>
<comment type="cofactor">
    <cofactor evidence="11">
        <name>Zn(2+)</name>
        <dbReference type="ChEBI" id="CHEBI:29105"/>
    </cofactor>
    <text evidence="11">Binds 1 zinc ion per subunit.</text>
</comment>
<dbReference type="SUPFAM" id="SSF55821">
    <property type="entry name" value="YrdC/RibB"/>
    <property type="match status" value="1"/>
</dbReference>
<comment type="similarity">
    <text evidence="11">Belongs to the GTP cyclohydrolase II family.</text>
</comment>
<feature type="binding site" evidence="11">
    <location>
        <position position="254"/>
    </location>
    <ligand>
        <name>Zn(2+)</name>
        <dbReference type="ChEBI" id="CHEBI:29105"/>
        <note>catalytic</note>
    </ligand>
</feature>
<name>A0ABS4SNT4_9PROT</name>
<keyword evidence="6 11" id="KW-0547">Nucleotide-binding</keyword>
<organism evidence="13 14">
    <name type="scientific">Azospirillum rugosum</name>
    <dbReference type="NCBI Taxonomy" id="416170"/>
    <lineage>
        <taxon>Bacteria</taxon>
        <taxon>Pseudomonadati</taxon>
        <taxon>Pseudomonadota</taxon>
        <taxon>Alphaproteobacteria</taxon>
        <taxon>Rhodospirillales</taxon>
        <taxon>Azospirillaceae</taxon>
        <taxon>Azospirillum</taxon>
    </lineage>
</organism>
<comment type="similarity">
    <text evidence="3">In the C-terminal section; belongs to the GTP cyclohydrolase II family.</text>
</comment>
<evidence type="ECO:0000256" key="7">
    <source>
        <dbReference type="ARBA" id="ARBA00022801"/>
    </source>
</evidence>
<evidence type="ECO:0000256" key="8">
    <source>
        <dbReference type="ARBA" id="ARBA00022833"/>
    </source>
</evidence>
<dbReference type="NCBIfam" id="NF001591">
    <property type="entry name" value="PRK00393.1"/>
    <property type="match status" value="1"/>
</dbReference>
<dbReference type="NCBIfam" id="TIGR00505">
    <property type="entry name" value="ribA"/>
    <property type="match status" value="1"/>
</dbReference>
<evidence type="ECO:0000256" key="5">
    <source>
        <dbReference type="ARBA" id="ARBA00022723"/>
    </source>
</evidence>
<evidence type="ECO:0000256" key="11">
    <source>
        <dbReference type="HAMAP-Rule" id="MF_00179"/>
    </source>
</evidence>
<dbReference type="SUPFAM" id="SSF142695">
    <property type="entry name" value="RibA-like"/>
    <property type="match status" value="1"/>
</dbReference>
<keyword evidence="7 11" id="KW-0378">Hydrolase</keyword>
<dbReference type="HAMAP" id="MF_00179">
    <property type="entry name" value="RibA"/>
    <property type="match status" value="1"/>
</dbReference>
<feature type="binding site" evidence="11">
    <location>
        <position position="301"/>
    </location>
    <ligand>
        <name>GTP</name>
        <dbReference type="ChEBI" id="CHEBI:37565"/>
    </ligand>
</feature>
<comment type="catalytic activity">
    <reaction evidence="10 11">
        <text>GTP + 4 H2O = 2,5-diamino-6-hydroxy-4-(5-phosphoribosylamino)-pyrimidine + formate + 2 phosphate + 3 H(+)</text>
        <dbReference type="Rhea" id="RHEA:23704"/>
        <dbReference type="ChEBI" id="CHEBI:15377"/>
        <dbReference type="ChEBI" id="CHEBI:15378"/>
        <dbReference type="ChEBI" id="CHEBI:15740"/>
        <dbReference type="ChEBI" id="CHEBI:37565"/>
        <dbReference type="ChEBI" id="CHEBI:43474"/>
        <dbReference type="ChEBI" id="CHEBI:58614"/>
        <dbReference type="EC" id="3.5.4.25"/>
    </reaction>
</comment>
<comment type="function">
    <text evidence="11">Catalyzes the conversion of GTP to 2,5-diamino-6-ribosylamino-4(3H)-pyrimidinone 5'-phosphate (DARP), formate and pyrophosphate.</text>
</comment>
<evidence type="ECO:0000313" key="13">
    <source>
        <dbReference type="EMBL" id="MBP2293899.1"/>
    </source>
</evidence>
<dbReference type="PANTHER" id="PTHR21327:SF18">
    <property type="entry name" value="3,4-DIHYDROXY-2-BUTANONE 4-PHOSPHATE SYNTHASE"/>
    <property type="match status" value="1"/>
</dbReference>
<feature type="active site" description="Proton acceptor" evidence="11">
    <location>
        <position position="313"/>
    </location>
</feature>
<feature type="binding site" evidence="11">
    <location>
        <begin position="279"/>
        <end position="281"/>
    </location>
    <ligand>
        <name>GTP</name>
        <dbReference type="ChEBI" id="CHEBI:37565"/>
    </ligand>
</feature>
<keyword evidence="9 11" id="KW-0342">GTP-binding</keyword>
<keyword evidence="5 11" id="KW-0479">Metal-binding</keyword>
<comment type="pathway">
    <text evidence="1 11">Cofactor biosynthesis; riboflavin biosynthesis; 5-amino-6-(D-ribitylamino)uracil from GTP: step 1/4.</text>
</comment>
<keyword evidence="4 11" id="KW-0686">Riboflavin biosynthesis</keyword>
<evidence type="ECO:0000259" key="12">
    <source>
        <dbReference type="Pfam" id="PF00925"/>
    </source>
</evidence>
<gene>
    <name evidence="11" type="primary">ribA</name>
    <name evidence="13" type="ORF">J2851_003684</name>
</gene>
<evidence type="ECO:0000256" key="9">
    <source>
        <dbReference type="ARBA" id="ARBA00023134"/>
    </source>
</evidence>
<dbReference type="Proteomes" id="UP000781958">
    <property type="component" value="Unassembled WGS sequence"/>
</dbReference>
<dbReference type="InterPro" id="IPR017945">
    <property type="entry name" value="DHBP_synth_RibB-like_a/b_dom"/>
</dbReference>
<feature type="binding site" evidence="11">
    <location>
        <position position="341"/>
    </location>
    <ligand>
        <name>GTP</name>
        <dbReference type="ChEBI" id="CHEBI:37565"/>
    </ligand>
</feature>
<dbReference type="InterPro" id="IPR000926">
    <property type="entry name" value="RibA"/>
</dbReference>
<sequence length="381" mass="40752">MQAELTTEPALPIDEAAMRAVDRALAAMRRGEVVAIETADGSVGAAVSVESVAIDAVDRLKRLTGGTPLLAVTRRRATVLKLMEEGTGVVALSLPRCLTADEAHALADPEHTPHGALPAGLTAAAVEPGSREAAAVDLARLARLLPAAVVAHAADQPRGSAADWAAEHDLLLVRARDIADYRIHVVRTLRKVAEARVPLSGAENTRIVAFRPIDGGPEHLAIIIGNPAPDQPVLARLHSECFTGDLLGSLRCDCGEQLRGAIAEIARQGSGVLLYLAQEGRGIGLVNKLRAYRIQDRGFDTVDANEILGFEADERVYLPAAEMLRQLGFAGVRLMTNNPEKLRQLARCGIEVVERVPHIFPANGHNEGYLRTKAERSGHMF</sequence>
<feature type="domain" description="GTP cyclohydrolase II" evidence="12">
    <location>
        <begin position="191"/>
        <end position="357"/>
    </location>
</feature>
<dbReference type="GO" id="GO:0003935">
    <property type="term" value="F:GTP cyclohydrolase II activity"/>
    <property type="evidence" value="ECO:0007669"/>
    <property type="project" value="UniProtKB-EC"/>
</dbReference>
<comment type="similarity">
    <text evidence="2">In the N-terminal section; belongs to the DHBP synthase family.</text>
</comment>
<feature type="binding site" evidence="11">
    <location>
        <begin position="236"/>
        <end position="240"/>
    </location>
    <ligand>
        <name>GTP</name>
        <dbReference type="ChEBI" id="CHEBI:37565"/>
    </ligand>
</feature>
<dbReference type="EMBL" id="JAGINP010000013">
    <property type="protein sequence ID" value="MBP2293899.1"/>
    <property type="molecule type" value="Genomic_DNA"/>
</dbReference>
<dbReference type="CDD" id="cd00641">
    <property type="entry name" value="GTP_cyclohydro2"/>
    <property type="match status" value="1"/>
</dbReference>
<accession>A0ABS4SNT4</accession>
<evidence type="ECO:0000256" key="2">
    <source>
        <dbReference type="ARBA" id="ARBA00005520"/>
    </source>
</evidence>
<feature type="binding site" evidence="11">
    <location>
        <position position="336"/>
    </location>
    <ligand>
        <name>GTP</name>
        <dbReference type="ChEBI" id="CHEBI:37565"/>
    </ligand>
</feature>
<protein>
    <recommendedName>
        <fullName evidence="11">GTP cyclohydrolase-2</fullName>
        <ecNumber evidence="11">3.5.4.25</ecNumber>
    </recommendedName>
    <alternativeName>
        <fullName evidence="11">GTP cyclohydrolase II</fullName>
    </alternativeName>
</protein>
<comment type="caution">
    <text evidence="13">The sequence shown here is derived from an EMBL/GenBank/DDBJ whole genome shotgun (WGS) entry which is preliminary data.</text>
</comment>
<dbReference type="RefSeq" id="WP_209767818.1">
    <property type="nucleotide sequence ID" value="NZ_JAGINP010000013.1"/>
</dbReference>
<evidence type="ECO:0000256" key="3">
    <source>
        <dbReference type="ARBA" id="ARBA00008976"/>
    </source>
</evidence>
<evidence type="ECO:0000256" key="1">
    <source>
        <dbReference type="ARBA" id="ARBA00004853"/>
    </source>
</evidence>
<dbReference type="Gene3D" id="3.40.50.10990">
    <property type="entry name" value="GTP cyclohydrolase II"/>
    <property type="match status" value="1"/>
</dbReference>
<keyword evidence="8 11" id="KW-0862">Zinc</keyword>
<proteinExistence type="inferred from homology"/>
<keyword evidence="14" id="KW-1185">Reference proteome</keyword>
<feature type="active site" description="Nucleophile" evidence="11">
    <location>
        <position position="315"/>
    </location>
</feature>
<evidence type="ECO:0000256" key="4">
    <source>
        <dbReference type="ARBA" id="ARBA00022619"/>
    </source>
</evidence>
<feature type="binding site" evidence="11">
    <location>
        <position position="257"/>
    </location>
    <ligand>
        <name>GTP</name>
        <dbReference type="ChEBI" id="CHEBI:37565"/>
    </ligand>
</feature>
<evidence type="ECO:0000256" key="6">
    <source>
        <dbReference type="ARBA" id="ARBA00022741"/>
    </source>
</evidence>
<dbReference type="PANTHER" id="PTHR21327">
    <property type="entry name" value="GTP CYCLOHYDROLASE II-RELATED"/>
    <property type="match status" value="1"/>
</dbReference>
<feature type="binding site" evidence="11">
    <location>
        <position position="252"/>
    </location>
    <ligand>
        <name>Zn(2+)</name>
        <dbReference type="ChEBI" id="CHEBI:29105"/>
        <note>catalytic</note>
    </ligand>
</feature>